<evidence type="ECO:0000256" key="2">
    <source>
        <dbReference type="ARBA" id="ARBA00023295"/>
    </source>
</evidence>
<feature type="chain" id="PRO_5047334730" evidence="5">
    <location>
        <begin position="28"/>
        <end position="664"/>
    </location>
</feature>
<dbReference type="InterPro" id="IPR049019">
    <property type="entry name" value="NagJ-like_helical"/>
</dbReference>
<feature type="active site" description="Proton donor" evidence="3">
    <location>
        <position position="314"/>
    </location>
</feature>
<evidence type="ECO:0000313" key="7">
    <source>
        <dbReference type="EMBL" id="MDJ1137985.1"/>
    </source>
</evidence>
<proteinExistence type="inferred from homology"/>
<dbReference type="InterPro" id="IPR015882">
    <property type="entry name" value="HEX_bac_N"/>
</dbReference>
<dbReference type="Pfam" id="PF21774">
    <property type="entry name" value="NagJ_C"/>
    <property type="match status" value="1"/>
</dbReference>
<dbReference type="InterPro" id="IPR029018">
    <property type="entry name" value="Hex-like_dom2"/>
</dbReference>
<sequence length="664" mass="71514">MSAVTRSHAALIALALFAAAVPSVATAAGGPGGARGAGGGDGPPRADSGGALPVVSPTPQKTGRAGQDVRLGHEAEIVVGEGTDAAARRLLTEVLRDNGIRETDVRARPSGRARLTVLLGEATRPDVAKALRGTEVPSEAEGYGVRVHKDGRRGGTVALGGTDAAGQFYAVQTLRQLITGAHGPRRVAGASISDRPSMPLRGTIEGFYGPPWTQDERLDHMDFLGDTKANTYVYAPKDDPYHREKWRDPYPADKLAELGTLVDRARANHVRFTFAVSPGTSICYSDPGDLKALKEKLSSVYDLGVRDFSVPLDDISYTKWNCEGDQKKYGAPGRAAAAEAQVELLNAVQREFVATHEGTRPLQMVPTEYGDLTETAYKKVLREKLDGAVEVMWTGTDVVPPEITNEQAERASELFGRKVFVWDNYPVNDFDRTKGRLLLAPYDKRDPGLSGHVSGIVSNPMNQAAASKLAVFTISDFSWNDRGYDRDRSGRQAARYVAGGDPRTTAALRTFVDLNHAAPTFGEEPWQPQSPVLSGQLHAFWKKYATDPAGAVRDLRPVADGIAKAPGTLREGIEDRYFLADAALWLDATELWGDAMRQGLRVLTALREGDKDAAAKARSAMDKAATAASEITVDPEEHHQVGPVKIGAPYIADFLSRVRTAQDA</sequence>
<name>A0ABT7A9I5_9ACTN</name>
<dbReference type="Gene3D" id="1.20.58.460">
    <property type="entry name" value="Hyaluronidase post-catalytic domain-like"/>
    <property type="match status" value="1"/>
</dbReference>
<dbReference type="PANTHER" id="PTHR13170:SF16">
    <property type="entry name" value="PROTEIN O-GLCNACASE"/>
    <property type="match status" value="1"/>
</dbReference>
<dbReference type="Proteomes" id="UP001214441">
    <property type="component" value="Unassembled WGS sequence"/>
</dbReference>
<evidence type="ECO:0000256" key="4">
    <source>
        <dbReference type="SAM" id="MobiDB-lite"/>
    </source>
</evidence>
<evidence type="ECO:0000256" key="3">
    <source>
        <dbReference type="PROSITE-ProRule" id="PRU01353"/>
    </source>
</evidence>
<keyword evidence="8" id="KW-1185">Reference proteome</keyword>
<dbReference type="PROSITE" id="PS52009">
    <property type="entry name" value="GH84"/>
    <property type="match status" value="1"/>
</dbReference>
<evidence type="ECO:0000256" key="1">
    <source>
        <dbReference type="ARBA" id="ARBA00022801"/>
    </source>
</evidence>
<dbReference type="InterPro" id="IPR051822">
    <property type="entry name" value="Glycosyl_Hydrolase_84"/>
</dbReference>
<feature type="compositionally biased region" description="Gly residues" evidence="4">
    <location>
        <begin position="32"/>
        <end position="42"/>
    </location>
</feature>
<comment type="similarity">
    <text evidence="3">Belongs to the glycosyl hydrolase 84 family.</text>
</comment>
<feature type="domain" description="GH84" evidence="6">
    <location>
        <begin position="199"/>
        <end position="482"/>
    </location>
</feature>
<dbReference type="SUPFAM" id="SSF51445">
    <property type="entry name" value="(Trans)glycosidases"/>
    <property type="match status" value="1"/>
</dbReference>
<dbReference type="InterPro" id="IPR011496">
    <property type="entry name" value="O-GlcNAcase_cat"/>
</dbReference>
<evidence type="ECO:0000313" key="8">
    <source>
        <dbReference type="Proteomes" id="UP001214441"/>
    </source>
</evidence>
<evidence type="ECO:0000256" key="5">
    <source>
        <dbReference type="SAM" id="SignalP"/>
    </source>
</evidence>
<keyword evidence="1 3" id="KW-0378">Hydrolase</keyword>
<dbReference type="Pfam" id="PF02838">
    <property type="entry name" value="Glyco_hydro_20b"/>
    <property type="match status" value="1"/>
</dbReference>
<keyword evidence="5" id="KW-0732">Signal</keyword>
<feature type="signal peptide" evidence="5">
    <location>
        <begin position="1"/>
        <end position="27"/>
    </location>
</feature>
<dbReference type="EMBL" id="JANCPR020000070">
    <property type="protein sequence ID" value="MDJ1137985.1"/>
    <property type="molecule type" value="Genomic_DNA"/>
</dbReference>
<feature type="region of interest" description="Disordered" evidence="4">
    <location>
        <begin position="32"/>
        <end position="67"/>
    </location>
</feature>
<dbReference type="Gene3D" id="3.20.20.80">
    <property type="entry name" value="Glycosidases"/>
    <property type="match status" value="1"/>
</dbReference>
<accession>A0ABT7A9I5</accession>
<evidence type="ECO:0000259" key="6">
    <source>
        <dbReference type="PROSITE" id="PS52009"/>
    </source>
</evidence>
<gene>
    <name evidence="7" type="ORF">NMN56_039715</name>
</gene>
<dbReference type="Pfam" id="PF07555">
    <property type="entry name" value="NAGidase"/>
    <property type="match status" value="1"/>
</dbReference>
<dbReference type="SUPFAM" id="SSF140657">
    <property type="entry name" value="Hyaluronidase post-catalytic domain-like"/>
    <property type="match status" value="1"/>
</dbReference>
<keyword evidence="2 3" id="KW-0326">Glycosidase</keyword>
<comment type="caution">
    <text evidence="7">The sequence shown here is derived from an EMBL/GenBank/DDBJ whole genome shotgun (WGS) entry which is preliminary data.</text>
</comment>
<organism evidence="7 8">
    <name type="scientific">Streptomyces iconiensis</name>
    <dbReference type="NCBI Taxonomy" id="1384038"/>
    <lineage>
        <taxon>Bacteria</taxon>
        <taxon>Bacillati</taxon>
        <taxon>Actinomycetota</taxon>
        <taxon>Actinomycetes</taxon>
        <taxon>Kitasatosporales</taxon>
        <taxon>Streptomycetaceae</taxon>
        <taxon>Streptomyces</taxon>
    </lineage>
</organism>
<dbReference type="RefSeq" id="WP_274041478.1">
    <property type="nucleotide sequence ID" value="NZ_JANCPR020000070.1"/>
</dbReference>
<dbReference type="PANTHER" id="PTHR13170">
    <property type="entry name" value="O-GLCNACASE"/>
    <property type="match status" value="1"/>
</dbReference>
<dbReference type="SUPFAM" id="SSF55545">
    <property type="entry name" value="beta-N-acetylhexosaminidase-like domain"/>
    <property type="match status" value="1"/>
</dbReference>
<protein>
    <submittedName>
        <fullName evidence="7">Beta-N-acetylglucosaminidase domain-containing protein</fullName>
    </submittedName>
</protein>
<dbReference type="Gene3D" id="3.30.379.10">
    <property type="entry name" value="Chitobiase/beta-hexosaminidase domain 2-like"/>
    <property type="match status" value="1"/>
</dbReference>
<reference evidence="7 8" key="1">
    <citation type="submission" date="2023-05" db="EMBL/GenBank/DDBJ databases">
        <title>Streptantibioticus silvisoli sp. nov., acidotolerant actinomycetes 1 from pine litter.</title>
        <authorList>
            <person name="Swiecimska M."/>
            <person name="Golinska P."/>
            <person name="Sangal V."/>
            <person name="Wachnowicz B."/>
            <person name="Goodfellow M."/>
        </authorList>
    </citation>
    <scope>NUCLEOTIDE SEQUENCE [LARGE SCALE GENOMIC DNA]</scope>
    <source>
        <strain evidence="7 8">DSM 42109</strain>
    </source>
</reference>
<dbReference type="InterPro" id="IPR017853">
    <property type="entry name" value="GH"/>
</dbReference>